<proteinExistence type="inferred from homology"/>
<evidence type="ECO:0000313" key="3">
    <source>
        <dbReference type="EMBL" id="GEP85131.1"/>
    </source>
</evidence>
<comment type="caution">
    <text evidence="3">The sequence shown here is derived from an EMBL/GenBank/DDBJ whole genome shotgun (WGS) entry which is preliminary data.</text>
</comment>
<feature type="domain" description="Mannosyl-glycoprotein endo-beta-N-acetylglucosamidase-like" evidence="2">
    <location>
        <begin position="102"/>
        <end position="250"/>
    </location>
</feature>
<keyword evidence="4" id="KW-1185">Reference proteome</keyword>
<dbReference type="Pfam" id="PF01832">
    <property type="entry name" value="Glucosaminidase"/>
    <property type="match status" value="1"/>
</dbReference>
<dbReference type="SMART" id="SM00047">
    <property type="entry name" value="LYZ2"/>
    <property type="match status" value="1"/>
</dbReference>
<accession>A0A239TQG0</accession>
<dbReference type="RefSeq" id="WP_095103904.1">
    <property type="nucleotide sequence ID" value="NZ_BKAR01000021.1"/>
</dbReference>
<evidence type="ECO:0000256" key="1">
    <source>
        <dbReference type="ARBA" id="ARBA00006088"/>
    </source>
</evidence>
<dbReference type="EMBL" id="BKAR01000021">
    <property type="protein sequence ID" value="GEP85131.1"/>
    <property type="molecule type" value="Genomic_DNA"/>
</dbReference>
<protein>
    <submittedName>
        <fullName evidence="3">Autolysin</fullName>
    </submittedName>
</protein>
<dbReference type="OrthoDB" id="9816557at2"/>
<dbReference type="AlphaFoldDB" id="A0A239TQG0"/>
<evidence type="ECO:0000259" key="2">
    <source>
        <dbReference type="SMART" id="SM00047"/>
    </source>
</evidence>
<dbReference type="Proteomes" id="UP000321736">
    <property type="component" value="Unassembled WGS sequence"/>
</dbReference>
<organism evidence="3 4">
    <name type="scientific">Staphylococcus piscifermentans</name>
    <dbReference type="NCBI Taxonomy" id="70258"/>
    <lineage>
        <taxon>Bacteria</taxon>
        <taxon>Bacillati</taxon>
        <taxon>Bacillota</taxon>
        <taxon>Bacilli</taxon>
        <taxon>Bacillales</taxon>
        <taxon>Staphylococcaceae</taxon>
        <taxon>Staphylococcus</taxon>
    </lineage>
</organism>
<reference evidence="3 4" key="1">
    <citation type="submission" date="2019-07" db="EMBL/GenBank/DDBJ databases">
        <title>Whole genome shotgun sequence of Staphylococcus piscifermentans NBRC 109625.</title>
        <authorList>
            <person name="Hosoyama A."/>
            <person name="Uohara A."/>
            <person name="Ohji S."/>
            <person name="Ichikawa N."/>
        </authorList>
    </citation>
    <scope>NUCLEOTIDE SEQUENCE [LARGE SCALE GENOMIC DNA]</scope>
    <source>
        <strain evidence="3 4">NBRC 109625</strain>
    </source>
</reference>
<name>A0A239TQG0_9STAP</name>
<dbReference type="Gene3D" id="1.10.530.10">
    <property type="match status" value="1"/>
</dbReference>
<evidence type="ECO:0000313" key="4">
    <source>
        <dbReference type="Proteomes" id="UP000321736"/>
    </source>
</evidence>
<sequence length="259" mass="29899">MSRTFKKRFLIILISVIIAVFAILMIVNETNLFKHDQTHTFDEAVQAQTGEGMLNTKEDDGRFVNASKEDVRRAMTIKKHNHNINYMDISEKVPMDKKEVNQILKGKGIFENKGATFLKAQDRYGVNVLYLISHALIETGNGQSGLAKGIPYKGKHYYNFYGIGAFDENALKHGHSYAKQQKWTSPEKAILGGASFVRKEYFDKEQLSLYQMRWNPKNPGQHQYASDIGWDTKIASAMDHYYQKYGIKKDHIRKNYYKQ</sequence>
<comment type="similarity">
    <text evidence="1">In the N-terminal section; belongs to the N-acetylmuramoyl-L-alanine amidase 2 family.</text>
</comment>
<gene>
    <name evidence="3" type="ORF">SPI02_17160</name>
</gene>
<dbReference type="GO" id="GO:0004040">
    <property type="term" value="F:amidase activity"/>
    <property type="evidence" value="ECO:0007669"/>
    <property type="project" value="InterPro"/>
</dbReference>
<dbReference type="InterPro" id="IPR002901">
    <property type="entry name" value="MGlyc_endo_b_GlcNAc-like_dom"/>
</dbReference>